<dbReference type="EMBL" id="LDPO01000027">
    <property type="protein sequence ID" value="KLO25870.1"/>
    <property type="molecule type" value="Genomic_DNA"/>
</dbReference>
<proteinExistence type="predicted"/>
<organism evidence="2 3">
    <name type="scientific">Mycolicibacter heraklionensis</name>
    <dbReference type="NCBI Taxonomy" id="512402"/>
    <lineage>
        <taxon>Bacteria</taxon>
        <taxon>Bacillati</taxon>
        <taxon>Actinomycetota</taxon>
        <taxon>Actinomycetes</taxon>
        <taxon>Mycobacteriales</taxon>
        <taxon>Mycobacteriaceae</taxon>
        <taxon>Mycolicibacter</taxon>
    </lineage>
</organism>
<feature type="region of interest" description="Disordered" evidence="1">
    <location>
        <begin position="84"/>
        <end position="105"/>
    </location>
</feature>
<gene>
    <name evidence="2" type="ORF">ABW16_21370</name>
</gene>
<protein>
    <recommendedName>
        <fullName evidence="4">DNA-binding protein</fullName>
    </recommendedName>
</protein>
<dbReference type="Proteomes" id="UP000036464">
    <property type="component" value="Unassembled WGS sequence"/>
</dbReference>
<name>A0ABR5F9Z8_9MYCO</name>
<comment type="caution">
    <text evidence="2">The sequence shown here is derived from an EMBL/GenBank/DDBJ whole genome shotgun (WGS) entry which is preliminary data.</text>
</comment>
<evidence type="ECO:0000256" key="1">
    <source>
        <dbReference type="SAM" id="MobiDB-lite"/>
    </source>
</evidence>
<evidence type="ECO:0008006" key="4">
    <source>
        <dbReference type="Google" id="ProtNLM"/>
    </source>
</evidence>
<feature type="compositionally biased region" description="Basic and acidic residues" evidence="1">
    <location>
        <begin position="93"/>
        <end position="105"/>
    </location>
</feature>
<accession>A0ABR5F9Z8</accession>
<evidence type="ECO:0000313" key="2">
    <source>
        <dbReference type="EMBL" id="KLO25870.1"/>
    </source>
</evidence>
<sequence>MKTYSLAEVASIALPEEWTDGVRWLARRLNRGEIRGYRVGRVWRMTQEHLDWLLEHFSNDTQALKVAPGSPKLLPGPIAVVDGLSPRGRARRRSSDAALPDRRFA</sequence>
<reference evidence="2 3" key="1">
    <citation type="submission" date="2015-05" db="EMBL/GenBank/DDBJ databases">
        <title>Genome sequence of Mycobacterium heraklionense Davo strain.</title>
        <authorList>
            <person name="Greninger A.L."/>
            <person name="Cunningham G."/>
            <person name="Miller S."/>
        </authorList>
    </citation>
    <scope>NUCLEOTIDE SEQUENCE [LARGE SCALE GENOMIC DNA]</scope>
    <source>
        <strain evidence="2 3">Davo</strain>
    </source>
</reference>
<keyword evidence="3" id="KW-1185">Reference proteome</keyword>
<evidence type="ECO:0000313" key="3">
    <source>
        <dbReference type="Proteomes" id="UP000036464"/>
    </source>
</evidence>